<dbReference type="GO" id="GO:0004630">
    <property type="term" value="F:phospholipase D activity"/>
    <property type="evidence" value="ECO:0007669"/>
    <property type="project" value="UniProtKB-EC"/>
</dbReference>
<dbReference type="InterPro" id="IPR001736">
    <property type="entry name" value="PLipase_D/transphosphatidylase"/>
</dbReference>
<gene>
    <name evidence="9" type="ORF">BCR42DRAFT_470905</name>
</gene>
<keyword evidence="5" id="KW-0442">Lipid degradation</keyword>
<evidence type="ECO:0000256" key="1">
    <source>
        <dbReference type="ARBA" id="ARBA00000798"/>
    </source>
</evidence>
<proteinExistence type="predicted"/>
<comment type="caution">
    <text evidence="9">The sequence shown here is derived from an EMBL/GenBank/DDBJ whole genome shotgun (WGS) entry which is preliminary data.</text>
</comment>
<dbReference type="CDD" id="cd09141">
    <property type="entry name" value="PLDc_vPLD1_2_yPLD_like_2"/>
    <property type="match status" value="1"/>
</dbReference>
<dbReference type="SUPFAM" id="SSF56024">
    <property type="entry name" value="Phospholipase D/nuclease"/>
    <property type="match status" value="2"/>
</dbReference>
<keyword evidence="10" id="KW-1185">Reference proteome</keyword>
<organism evidence="9 10">
    <name type="scientific">Absidia repens</name>
    <dbReference type="NCBI Taxonomy" id="90262"/>
    <lineage>
        <taxon>Eukaryota</taxon>
        <taxon>Fungi</taxon>
        <taxon>Fungi incertae sedis</taxon>
        <taxon>Mucoromycota</taxon>
        <taxon>Mucoromycotina</taxon>
        <taxon>Mucoromycetes</taxon>
        <taxon>Mucorales</taxon>
        <taxon>Cunninghamellaceae</taxon>
        <taxon>Absidia</taxon>
    </lineage>
</organism>
<dbReference type="PIRSF" id="PIRSF009376">
    <property type="entry name" value="Phospholipase_D_euk"/>
    <property type="match status" value="1"/>
</dbReference>
<evidence type="ECO:0000313" key="10">
    <source>
        <dbReference type="Proteomes" id="UP000193560"/>
    </source>
</evidence>
<dbReference type="EC" id="3.1.4.4" evidence="2"/>
<keyword evidence="3" id="KW-0677">Repeat</keyword>
<feature type="domain" description="PLD phosphodiesterase" evidence="8">
    <location>
        <begin position="128"/>
        <end position="155"/>
    </location>
</feature>
<evidence type="ECO:0000256" key="5">
    <source>
        <dbReference type="ARBA" id="ARBA00022963"/>
    </source>
</evidence>
<dbReference type="SMART" id="SM00155">
    <property type="entry name" value="PLDc"/>
    <property type="match status" value="2"/>
</dbReference>
<reference evidence="9 10" key="1">
    <citation type="submission" date="2016-07" db="EMBL/GenBank/DDBJ databases">
        <title>Pervasive Adenine N6-methylation of Active Genes in Fungi.</title>
        <authorList>
            <consortium name="DOE Joint Genome Institute"/>
            <person name="Mondo S.J."/>
            <person name="Dannebaum R.O."/>
            <person name="Kuo R.C."/>
            <person name="Labutti K."/>
            <person name="Haridas S."/>
            <person name="Kuo A."/>
            <person name="Salamov A."/>
            <person name="Ahrendt S.R."/>
            <person name="Lipzen A."/>
            <person name="Sullivan W."/>
            <person name="Andreopoulos W.B."/>
            <person name="Clum A."/>
            <person name="Lindquist E."/>
            <person name="Daum C."/>
            <person name="Ramamoorthy G.K."/>
            <person name="Gryganskyi A."/>
            <person name="Culley D."/>
            <person name="Magnuson J.K."/>
            <person name="James T.Y."/>
            <person name="O'Malley M.A."/>
            <person name="Stajich J.E."/>
            <person name="Spatafora J.W."/>
            <person name="Visel A."/>
            <person name="Grigoriev I.V."/>
        </authorList>
    </citation>
    <scope>NUCLEOTIDE SEQUENCE [LARGE SCALE GENOMIC DNA]</scope>
    <source>
        <strain evidence="9 10">NRRL 1336</strain>
    </source>
</reference>
<dbReference type="PANTHER" id="PTHR18896">
    <property type="entry name" value="PHOSPHOLIPASE D"/>
    <property type="match status" value="1"/>
</dbReference>
<dbReference type="PANTHER" id="PTHR18896:SF76">
    <property type="entry name" value="PHOSPHOLIPASE"/>
    <property type="match status" value="1"/>
</dbReference>
<accession>A0A1X2IVM8</accession>
<dbReference type="PROSITE" id="PS50035">
    <property type="entry name" value="PLD"/>
    <property type="match status" value="2"/>
</dbReference>
<dbReference type="Pfam" id="PF13091">
    <property type="entry name" value="PLDc_2"/>
    <property type="match status" value="1"/>
</dbReference>
<dbReference type="Gene3D" id="3.30.870.10">
    <property type="entry name" value="Endonuclease Chain A"/>
    <property type="match status" value="2"/>
</dbReference>
<name>A0A1X2IVM8_9FUNG</name>
<dbReference type="GO" id="GO:0006654">
    <property type="term" value="P:phosphatidic acid biosynthetic process"/>
    <property type="evidence" value="ECO:0007669"/>
    <property type="project" value="InterPro"/>
</dbReference>
<dbReference type="STRING" id="90262.A0A1X2IVM8"/>
<dbReference type="Proteomes" id="UP000193560">
    <property type="component" value="Unassembled WGS sequence"/>
</dbReference>
<evidence type="ECO:0000256" key="4">
    <source>
        <dbReference type="ARBA" id="ARBA00022801"/>
    </source>
</evidence>
<comment type="catalytic activity">
    <reaction evidence="1">
        <text>a 1,2-diacyl-sn-glycero-3-phosphocholine + H2O = a 1,2-diacyl-sn-glycero-3-phosphate + choline + H(+)</text>
        <dbReference type="Rhea" id="RHEA:14445"/>
        <dbReference type="ChEBI" id="CHEBI:15354"/>
        <dbReference type="ChEBI" id="CHEBI:15377"/>
        <dbReference type="ChEBI" id="CHEBI:15378"/>
        <dbReference type="ChEBI" id="CHEBI:57643"/>
        <dbReference type="ChEBI" id="CHEBI:58608"/>
        <dbReference type="EC" id="3.1.4.4"/>
    </reaction>
</comment>
<dbReference type="AlphaFoldDB" id="A0A1X2IVM8"/>
<evidence type="ECO:0000313" key="9">
    <source>
        <dbReference type="EMBL" id="ORZ23108.1"/>
    </source>
</evidence>
<keyword evidence="6" id="KW-0443">Lipid metabolism</keyword>
<sequence>MFTLRSCHLIVNRYSSFAPVRSNSNIDWLIDGHDYFESTIDVISSAKSYLYISAWWLTPKVYLRRPPHEGDNEDYRLDILLKRKADEGVRIYVVLYRAYVTLGSGYAKSFLEGLHPDIHVIRSPEVPLIWSFHEKFIIADGKQTIIGGFDLSYARWDNYTHGLTDYTGDIYPGQEYSNPRVRDFDHVEDSELTLIDRTVIPRMPWHDISMAMKGGFTYDLEYHFVARWNYIRQMELFEGYKLPVLPQPSPPMETTSQNNSEPNRTNQVQVVRSASYWNMELNNEYSYYQAHLDLIAEAKHYIYIENQYFSKFSSIDSEGAVINKVAKAIVDRIKLAHKKGEKFRVIVVLPILPAFQGEMNASSESNAIRALMYLQYASISRSKHSVHNKLKKAGINPSDYIEWYSLRTFDKITPPATTRQQQNSNLTNSQQKQQDEINSYVTEMVYIHSKIMIVDDKKALVGSANVNDRSLLGDRDAEVGGVVEDTNLVPSYMGGKKYLAGKSILELRLRLWKEHMGLMDVNDWSSMASVPSIQGNNQSMMERQLLDPLEATMYQKLWRDQAKQNTMIYRELFHCVPDDTVSTYAQHSAFVSEHKKIPYGHLVNYNNASQGYNTSTIKAKLDQIQGHLVQFPLDYLNKSNMISSNIIQFFTPIVIFT</sequence>
<dbReference type="GO" id="GO:0009395">
    <property type="term" value="P:phospholipid catabolic process"/>
    <property type="evidence" value="ECO:0007669"/>
    <property type="project" value="TreeGrafter"/>
</dbReference>
<evidence type="ECO:0000256" key="7">
    <source>
        <dbReference type="SAM" id="MobiDB-lite"/>
    </source>
</evidence>
<dbReference type="GO" id="GO:0035556">
    <property type="term" value="P:intracellular signal transduction"/>
    <property type="evidence" value="ECO:0007669"/>
    <property type="project" value="InterPro"/>
</dbReference>
<dbReference type="InterPro" id="IPR025202">
    <property type="entry name" value="PLD-like_dom"/>
</dbReference>
<evidence type="ECO:0000259" key="8">
    <source>
        <dbReference type="PROSITE" id="PS50035"/>
    </source>
</evidence>
<feature type="domain" description="PLD phosphodiesterase" evidence="8">
    <location>
        <begin position="443"/>
        <end position="470"/>
    </location>
</feature>
<dbReference type="InterPro" id="IPR016555">
    <property type="entry name" value="PLipase_D_euk"/>
</dbReference>
<evidence type="ECO:0000256" key="3">
    <source>
        <dbReference type="ARBA" id="ARBA00022737"/>
    </source>
</evidence>
<evidence type="ECO:0000256" key="2">
    <source>
        <dbReference type="ARBA" id="ARBA00012027"/>
    </source>
</evidence>
<dbReference type="InterPro" id="IPR015679">
    <property type="entry name" value="PLipase_D_fam"/>
</dbReference>
<feature type="compositionally biased region" description="Low complexity" evidence="7">
    <location>
        <begin position="417"/>
        <end position="432"/>
    </location>
</feature>
<evidence type="ECO:0000256" key="6">
    <source>
        <dbReference type="ARBA" id="ARBA00023098"/>
    </source>
</evidence>
<dbReference type="OrthoDB" id="14911at2759"/>
<keyword evidence="4" id="KW-0378">Hydrolase</keyword>
<dbReference type="EMBL" id="MCGE01000003">
    <property type="protein sequence ID" value="ORZ23108.1"/>
    <property type="molecule type" value="Genomic_DNA"/>
</dbReference>
<feature type="region of interest" description="Disordered" evidence="7">
    <location>
        <begin position="415"/>
        <end position="434"/>
    </location>
</feature>
<protein>
    <recommendedName>
        <fullName evidence="2">phospholipase D</fullName>
        <ecNumber evidence="2">3.1.4.4</ecNumber>
    </recommendedName>
</protein>